<dbReference type="AlphaFoldDB" id="A0A642UIP7"/>
<dbReference type="InterPro" id="IPR036525">
    <property type="entry name" value="Tubulin/FtsZ_GTPase_sf"/>
</dbReference>
<sequence length="429" mass="48934">MTRSDQPNYQNDRTDRPELFFTLSDQVKYTPRAVLIDLEPSVVTKTTSVLPMINPRNVHLSDKGSGAGNNWSNGYVYGNEHQEELFNIIDREADKCDNLGNFQLFHSVAGGTGAGVGSLVLELLSDRYGQKKMINTFSVFPSNEDTSDVVVQPYNTMLTLKRLIDYSMATCVFHNDALNSIENILFNNKSSSNLQRFEATNILISSVCASVSNPLRFPNYAYASYESIFSTLIPSPELKFLSCSLAPFTNELSKHPYINEFDMVLELFKDDYKMNRVERPQELRHISIMNYLIGDNLNQQDIRKAVAKISQRVNFVDWVPSAIQMVNGRKSPFVSQPNEQRQLSGIQLSNNTSMISMFEKISEQFDRLYKRKAYINNYLPVTISDEAYEVESMFQDSKESVLRVIDEYKACCKADYLLDDVLDEDYMAS</sequence>
<dbReference type="OrthoDB" id="10249382at2759"/>
<evidence type="ECO:0000256" key="2">
    <source>
        <dbReference type="ARBA" id="ARBA00009636"/>
    </source>
</evidence>
<dbReference type="Pfam" id="PF00091">
    <property type="entry name" value="Tubulin"/>
    <property type="match status" value="1"/>
</dbReference>
<gene>
    <name evidence="11" type="ORF">DIURU_004181</name>
</gene>
<evidence type="ECO:0000256" key="9">
    <source>
        <dbReference type="RuleBase" id="RU000352"/>
    </source>
</evidence>
<comment type="caution">
    <text evidence="11">The sequence shown here is derived from an EMBL/GenBank/DDBJ whole genome shotgun (WGS) entry which is preliminary data.</text>
</comment>
<dbReference type="Pfam" id="PF03953">
    <property type="entry name" value="Tubulin_C"/>
    <property type="match status" value="1"/>
</dbReference>
<dbReference type="Gene3D" id="1.10.287.600">
    <property type="entry name" value="Helix hairpin bin"/>
    <property type="match status" value="1"/>
</dbReference>
<dbReference type="SMART" id="SM00864">
    <property type="entry name" value="Tubulin"/>
    <property type="match status" value="1"/>
</dbReference>
<comment type="subcellular location">
    <subcellularLocation>
        <location evidence="1">Cytoplasm</location>
        <location evidence="1">Cytoskeleton</location>
        <location evidence="1">Microtubule organizing center</location>
    </subcellularLocation>
</comment>
<dbReference type="PROSITE" id="PS00227">
    <property type="entry name" value="TUBULIN"/>
    <property type="match status" value="1"/>
</dbReference>
<comment type="similarity">
    <text evidence="2 9">Belongs to the tubulin family.</text>
</comment>
<evidence type="ECO:0000256" key="3">
    <source>
        <dbReference type="ARBA" id="ARBA00018848"/>
    </source>
</evidence>
<keyword evidence="4" id="KW-0963">Cytoplasm</keyword>
<keyword evidence="6 9" id="KW-0547">Nucleotide-binding</keyword>
<proteinExistence type="inferred from homology"/>
<dbReference type="InterPro" id="IPR000217">
    <property type="entry name" value="Tubulin"/>
</dbReference>
<accession>A0A642UIP7</accession>
<dbReference type="GO" id="GO:0005525">
    <property type="term" value="F:GTP binding"/>
    <property type="evidence" value="ECO:0007669"/>
    <property type="project" value="UniProtKB-UniRule"/>
</dbReference>
<evidence type="ECO:0000256" key="6">
    <source>
        <dbReference type="ARBA" id="ARBA00022741"/>
    </source>
</evidence>
<evidence type="ECO:0000256" key="5">
    <source>
        <dbReference type="ARBA" id="ARBA00022701"/>
    </source>
</evidence>
<dbReference type="GO" id="GO:0031122">
    <property type="term" value="P:cytoplasmic microtubule organization"/>
    <property type="evidence" value="ECO:0007669"/>
    <property type="project" value="InterPro"/>
</dbReference>
<keyword evidence="12" id="KW-1185">Reference proteome</keyword>
<feature type="domain" description="Tubulin/FtsZ GTPase" evidence="10">
    <location>
        <begin position="17"/>
        <end position="219"/>
    </location>
</feature>
<organism evidence="11 12">
    <name type="scientific">Diutina rugosa</name>
    <name type="common">Yeast</name>
    <name type="synonym">Candida rugosa</name>
    <dbReference type="NCBI Taxonomy" id="5481"/>
    <lineage>
        <taxon>Eukaryota</taxon>
        <taxon>Fungi</taxon>
        <taxon>Dikarya</taxon>
        <taxon>Ascomycota</taxon>
        <taxon>Saccharomycotina</taxon>
        <taxon>Pichiomycetes</taxon>
        <taxon>Debaryomycetaceae</taxon>
        <taxon>Diutina</taxon>
    </lineage>
</organism>
<protein>
    <recommendedName>
        <fullName evidence="3 9">Tubulin gamma chain</fullName>
    </recommendedName>
</protein>
<keyword evidence="7 9" id="KW-0342">GTP-binding</keyword>
<dbReference type="GO" id="GO:0005874">
    <property type="term" value="C:microtubule"/>
    <property type="evidence" value="ECO:0007669"/>
    <property type="project" value="UniProtKB-KW"/>
</dbReference>
<dbReference type="PANTHER" id="PTHR11588">
    <property type="entry name" value="TUBULIN"/>
    <property type="match status" value="1"/>
</dbReference>
<dbReference type="EMBL" id="SWFT01000121">
    <property type="protein sequence ID" value="KAA8899698.1"/>
    <property type="molecule type" value="Genomic_DNA"/>
</dbReference>
<evidence type="ECO:0000256" key="1">
    <source>
        <dbReference type="ARBA" id="ARBA00004267"/>
    </source>
</evidence>
<dbReference type="SUPFAM" id="SSF55307">
    <property type="entry name" value="Tubulin C-terminal domain-like"/>
    <property type="match status" value="1"/>
</dbReference>
<keyword evidence="8" id="KW-0206">Cytoskeleton</keyword>
<evidence type="ECO:0000313" key="12">
    <source>
        <dbReference type="Proteomes" id="UP000449547"/>
    </source>
</evidence>
<dbReference type="InterPro" id="IPR017975">
    <property type="entry name" value="Tubulin_CS"/>
</dbReference>
<evidence type="ECO:0000313" key="11">
    <source>
        <dbReference type="EMBL" id="KAA8899698.1"/>
    </source>
</evidence>
<name>A0A642UIP7_DIURU</name>
<reference evidence="11 12" key="1">
    <citation type="submission" date="2019-07" db="EMBL/GenBank/DDBJ databases">
        <title>Genome assembly of two rare yeast pathogens: Diutina rugosa and Trichomonascus ciferrii.</title>
        <authorList>
            <person name="Mixao V."/>
            <person name="Saus E."/>
            <person name="Hansen A."/>
            <person name="Lass-Flor C."/>
            <person name="Gabaldon T."/>
        </authorList>
    </citation>
    <scope>NUCLEOTIDE SEQUENCE [LARGE SCALE GENOMIC DNA]</scope>
    <source>
        <strain evidence="11 12">CBS 613</strain>
    </source>
</reference>
<dbReference type="SUPFAM" id="SSF52490">
    <property type="entry name" value="Tubulin nucleotide-binding domain-like"/>
    <property type="match status" value="1"/>
</dbReference>
<dbReference type="PRINTS" id="PR01164">
    <property type="entry name" value="GAMMATUBULIN"/>
</dbReference>
<dbReference type="RefSeq" id="XP_034011044.1">
    <property type="nucleotide sequence ID" value="XM_034157026.1"/>
</dbReference>
<dbReference type="InterPro" id="IPR008280">
    <property type="entry name" value="Tub_FtsZ_C"/>
</dbReference>
<evidence type="ECO:0000259" key="10">
    <source>
        <dbReference type="SMART" id="SM00864"/>
    </source>
</evidence>
<dbReference type="InterPro" id="IPR002454">
    <property type="entry name" value="Gamma_tubulin"/>
</dbReference>
<dbReference type="VEuPathDB" id="FungiDB:DIURU_004181"/>
<dbReference type="InterPro" id="IPR018316">
    <property type="entry name" value="Tubulin/FtsZ_2-layer-sand-dom"/>
</dbReference>
<dbReference type="Gene3D" id="3.40.50.1440">
    <property type="entry name" value="Tubulin/FtsZ, GTPase domain"/>
    <property type="match status" value="1"/>
</dbReference>
<dbReference type="Proteomes" id="UP000449547">
    <property type="component" value="Unassembled WGS sequence"/>
</dbReference>
<dbReference type="OMA" id="QTYSIFP"/>
<dbReference type="InterPro" id="IPR023123">
    <property type="entry name" value="Tubulin_C"/>
</dbReference>
<evidence type="ECO:0000256" key="4">
    <source>
        <dbReference type="ARBA" id="ARBA00022490"/>
    </source>
</evidence>
<dbReference type="GO" id="GO:0000930">
    <property type="term" value="C:gamma-tubulin complex"/>
    <property type="evidence" value="ECO:0007669"/>
    <property type="project" value="InterPro"/>
</dbReference>
<comment type="function">
    <text evidence="9">Tubulin is the major constituent of microtubules, protein filaments consisting of alpha- and beta-tubulin heterodimers. Gamma-tubulin is a key component of the gamma-tubulin ring complex (gTuRC) which mediates microtubule nucleation. The gTuRC regulates the minus-end nucleation of alpha-beta tubulin heterodimers that grow into microtubule protafilaments, a critical step in centrosome duplication and spindle formation.</text>
</comment>
<evidence type="ECO:0000256" key="8">
    <source>
        <dbReference type="ARBA" id="ARBA00023212"/>
    </source>
</evidence>
<dbReference type="GO" id="GO:0007020">
    <property type="term" value="P:microtubule nucleation"/>
    <property type="evidence" value="ECO:0007669"/>
    <property type="project" value="InterPro"/>
</dbReference>
<dbReference type="PRINTS" id="PR01161">
    <property type="entry name" value="TUBULIN"/>
</dbReference>
<evidence type="ECO:0000256" key="7">
    <source>
        <dbReference type="ARBA" id="ARBA00023134"/>
    </source>
</evidence>
<dbReference type="InterPro" id="IPR003008">
    <property type="entry name" value="Tubulin_FtsZ_GTPase"/>
</dbReference>
<dbReference type="GeneID" id="54782832"/>
<keyword evidence="5 9" id="KW-0493">Microtubule</keyword>